<name>A0AAV4NIV9_CAEEX</name>
<accession>A0AAV4NIV9</accession>
<sequence length="82" mass="9794">MRKRNVERPSISFQEKVTDGCIYHMTVIWGKRDRLTPLADDRCSWTALARRSDHTIRQDLCLMWWQNGNGRCWRRNGVLCDL</sequence>
<gene>
    <name evidence="1" type="ORF">CEXT_290061</name>
</gene>
<reference evidence="1 2" key="1">
    <citation type="submission" date="2021-06" db="EMBL/GenBank/DDBJ databases">
        <title>Caerostris extrusa draft genome.</title>
        <authorList>
            <person name="Kono N."/>
            <person name="Arakawa K."/>
        </authorList>
    </citation>
    <scope>NUCLEOTIDE SEQUENCE [LARGE SCALE GENOMIC DNA]</scope>
</reference>
<protein>
    <submittedName>
        <fullName evidence="1">Uncharacterized protein</fullName>
    </submittedName>
</protein>
<dbReference type="AlphaFoldDB" id="A0AAV4NIV9"/>
<evidence type="ECO:0000313" key="1">
    <source>
        <dbReference type="EMBL" id="GIX83247.1"/>
    </source>
</evidence>
<evidence type="ECO:0000313" key="2">
    <source>
        <dbReference type="Proteomes" id="UP001054945"/>
    </source>
</evidence>
<keyword evidence="2" id="KW-1185">Reference proteome</keyword>
<dbReference type="EMBL" id="BPLR01003310">
    <property type="protein sequence ID" value="GIX83247.1"/>
    <property type="molecule type" value="Genomic_DNA"/>
</dbReference>
<dbReference type="Proteomes" id="UP001054945">
    <property type="component" value="Unassembled WGS sequence"/>
</dbReference>
<organism evidence="1 2">
    <name type="scientific">Caerostris extrusa</name>
    <name type="common">Bark spider</name>
    <name type="synonym">Caerostris bankana</name>
    <dbReference type="NCBI Taxonomy" id="172846"/>
    <lineage>
        <taxon>Eukaryota</taxon>
        <taxon>Metazoa</taxon>
        <taxon>Ecdysozoa</taxon>
        <taxon>Arthropoda</taxon>
        <taxon>Chelicerata</taxon>
        <taxon>Arachnida</taxon>
        <taxon>Araneae</taxon>
        <taxon>Araneomorphae</taxon>
        <taxon>Entelegynae</taxon>
        <taxon>Araneoidea</taxon>
        <taxon>Araneidae</taxon>
        <taxon>Caerostris</taxon>
    </lineage>
</organism>
<proteinExistence type="predicted"/>
<comment type="caution">
    <text evidence="1">The sequence shown here is derived from an EMBL/GenBank/DDBJ whole genome shotgun (WGS) entry which is preliminary data.</text>
</comment>